<dbReference type="AlphaFoldDB" id="A0A850HFX4"/>
<gene>
    <name evidence="3" type="ORF">G5A66_03305</name>
    <name evidence="2" type="ORF">G5A75_04895</name>
</gene>
<dbReference type="OrthoDB" id="2062630at2"/>
<evidence type="ECO:0000313" key="3">
    <source>
        <dbReference type="EMBL" id="NVH57694.1"/>
    </source>
</evidence>
<keyword evidence="1" id="KW-0472">Membrane</keyword>
<organism evidence="3 4">
    <name type="scientific">Dorea phocaeensis</name>
    <dbReference type="NCBI Taxonomy" id="2040291"/>
    <lineage>
        <taxon>Bacteria</taxon>
        <taxon>Bacillati</taxon>
        <taxon>Bacillota</taxon>
        <taxon>Clostridia</taxon>
        <taxon>Lachnospirales</taxon>
        <taxon>Lachnospiraceae</taxon>
        <taxon>Dorea</taxon>
    </lineage>
</organism>
<dbReference type="EMBL" id="JAAIUO010000002">
    <property type="protein sequence ID" value="NSK14219.1"/>
    <property type="molecule type" value="Genomic_DNA"/>
</dbReference>
<keyword evidence="1" id="KW-1133">Transmembrane helix</keyword>
<dbReference type="EMBL" id="JAAITX010000002">
    <property type="protein sequence ID" value="NVH57694.1"/>
    <property type="molecule type" value="Genomic_DNA"/>
</dbReference>
<accession>A0A850HFX4</accession>
<keyword evidence="1" id="KW-0812">Transmembrane</keyword>
<proteinExistence type="predicted"/>
<reference evidence="4 5" key="1">
    <citation type="journal article" date="2020" name="Cell Host Microbe">
        <title>Functional and Genomic Variation between Human-Derived Isolates of Lachnospiraceae Reveals Inter- and Intra-Species Diversity.</title>
        <authorList>
            <person name="Sorbara M.T."/>
            <person name="Littmann E.R."/>
            <person name="Fontana E."/>
            <person name="Moody T.U."/>
            <person name="Kohout C.E."/>
            <person name="Gjonbalaj M."/>
            <person name="Eaton V."/>
            <person name="Seok R."/>
            <person name="Leiner I.M."/>
            <person name="Pamer E.G."/>
        </authorList>
    </citation>
    <scope>NUCLEOTIDE SEQUENCE [LARGE SCALE GENOMIC DNA]</scope>
    <source>
        <strain evidence="3 4">MSK.17.11</strain>
        <strain evidence="2 5">MSK.17.38</strain>
    </source>
</reference>
<reference evidence="3" key="2">
    <citation type="submission" date="2020-02" db="EMBL/GenBank/DDBJ databases">
        <authorList>
            <person name="Littmann E."/>
            <person name="Sorbara M."/>
        </authorList>
    </citation>
    <scope>NUCLEOTIDE SEQUENCE</scope>
    <source>
        <strain evidence="3">MSK.17.11</strain>
        <strain evidence="2">MSK.17.38</strain>
    </source>
</reference>
<keyword evidence="4" id="KW-1185">Reference proteome</keyword>
<dbReference type="InterPro" id="IPR046088">
    <property type="entry name" value="DUF6106"/>
</dbReference>
<comment type="caution">
    <text evidence="3">The sequence shown here is derived from an EMBL/GenBank/DDBJ whole genome shotgun (WGS) entry which is preliminary data.</text>
</comment>
<dbReference type="Proteomes" id="UP000528555">
    <property type="component" value="Unassembled WGS sequence"/>
</dbReference>
<dbReference type="Pfam" id="PF19601">
    <property type="entry name" value="DUF6106"/>
    <property type="match status" value="1"/>
</dbReference>
<protein>
    <submittedName>
        <fullName evidence="3">Uncharacterized protein</fullName>
    </submittedName>
</protein>
<feature type="transmembrane region" description="Helical" evidence="1">
    <location>
        <begin position="20"/>
        <end position="52"/>
    </location>
</feature>
<dbReference type="Proteomes" id="UP000701680">
    <property type="component" value="Unassembled WGS sequence"/>
</dbReference>
<evidence type="ECO:0000256" key="1">
    <source>
        <dbReference type="SAM" id="Phobius"/>
    </source>
</evidence>
<evidence type="ECO:0000313" key="2">
    <source>
        <dbReference type="EMBL" id="NSK14219.1"/>
    </source>
</evidence>
<name>A0A850HFX4_9FIRM</name>
<dbReference type="RefSeq" id="WP_101695574.1">
    <property type="nucleotide sequence ID" value="NZ_JAAITX010000002.1"/>
</dbReference>
<sequence length="163" mass="18710">MSDYYTEQLVKKKADAKDRMIKIGLILLTLLSIVIVFFFPLGIILPVLVIILDVFLFRRMNVEYEYLYVNGELDIDIILNKAKRKRKFSAAINDVELLAPAGASELGQYQNVKVKDFSSGNKQARRYVLVVTNKGEMTKVIFEPNDTIIEGYSMMAPRKVIRR</sequence>
<evidence type="ECO:0000313" key="4">
    <source>
        <dbReference type="Proteomes" id="UP000528555"/>
    </source>
</evidence>
<evidence type="ECO:0000313" key="5">
    <source>
        <dbReference type="Proteomes" id="UP000701680"/>
    </source>
</evidence>